<feature type="compositionally biased region" description="Low complexity" evidence="1">
    <location>
        <begin position="220"/>
        <end position="233"/>
    </location>
</feature>
<gene>
    <name evidence="2" type="ORF">P154DRAFT_177172</name>
</gene>
<feature type="compositionally biased region" description="Basic and acidic residues" evidence="1">
    <location>
        <begin position="322"/>
        <end position="339"/>
    </location>
</feature>
<evidence type="ECO:0000313" key="3">
    <source>
        <dbReference type="Proteomes" id="UP000799779"/>
    </source>
</evidence>
<feature type="compositionally biased region" description="Basic residues" evidence="1">
    <location>
        <begin position="246"/>
        <end position="257"/>
    </location>
</feature>
<feature type="compositionally biased region" description="Polar residues" evidence="1">
    <location>
        <begin position="162"/>
        <end position="171"/>
    </location>
</feature>
<keyword evidence="3" id="KW-1185">Reference proteome</keyword>
<dbReference type="Proteomes" id="UP000799779">
    <property type="component" value="Unassembled WGS sequence"/>
</dbReference>
<accession>A0A6A5WZ96</accession>
<proteinExistence type="predicted"/>
<feature type="region of interest" description="Disordered" evidence="1">
    <location>
        <begin position="391"/>
        <end position="413"/>
    </location>
</feature>
<name>A0A6A5WZ96_9PLEO</name>
<feature type="compositionally biased region" description="Basic and acidic residues" evidence="1">
    <location>
        <begin position="346"/>
        <end position="371"/>
    </location>
</feature>
<feature type="compositionally biased region" description="Low complexity" evidence="1">
    <location>
        <begin position="99"/>
        <end position="110"/>
    </location>
</feature>
<protein>
    <submittedName>
        <fullName evidence="2">Uncharacterized protein</fullName>
    </submittedName>
</protein>
<dbReference type="AlphaFoldDB" id="A0A6A5WZ96"/>
<evidence type="ECO:0000256" key="1">
    <source>
        <dbReference type="SAM" id="MobiDB-lite"/>
    </source>
</evidence>
<feature type="region of interest" description="Disordered" evidence="1">
    <location>
        <begin position="47"/>
        <end position="75"/>
    </location>
</feature>
<feature type="region of interest" description="Disordered" evidence="1">
    <location>
        <begin position="97"/>
        <end position="371"/>
    </location>
</feature>
<feature type="compositionally biased region" description="Polar residues" evidence="1">
    <location>
        <begin position="195"/>
        <end position="218"/>
    </location>
</feature>
<organism evidence="2 3">
    <name type="scientific">Amniculicola lignicola CBS 123094</name>
    <dbReference type="NCBI Taxonomy" id="1392246"/>
    <lineage>
        <taxon>Eukaryota</taxon>
        <taxon>Fungi</taxon>
        <taxon>Dikarya</taxon>
        <taxon>Ascomycota</taxon>
        <taxon>Pezizomycotina</taxon>
        <taxon>Dothideomycetes</taxon>
        <taxon>Pleosporomycetidae</taxon>
        <taxon>Pleosporales</taxon>
        <taxon>Amniculicolaceae</taxon>
        <taxon>Amniculicola</taxon>
    </lineage>
</organism>
<sequence>MCARESGGGKVDVVGMRLSDAMHWTALRLSKMKSFCGARQKLPRFPLRRGSTERQQHARPRRVKHIHHNRRQRTHALSRADHVFIGQLLSQNALFLPATPTNSTSPPSSSIMDQPPSKRRRTTPPEERESASSPLKQPPRRPEQGDRASSPLKMPPRRPSFASPTKASISRFNPRLLPPVRPKSAGVDAARPNSRGDTLSRGQQAPTFIFGESNNLLGNGQLAQDADDVGAGADIEEQLLSDMRRRSITPRPRRPPRGSRASIALEEVEEAVELASTPPEEQSQELDSPPRRMLFSSPSRRPPRLPKEAAKPSPVEVGVIEQAKKAQPRLDYRDGHLAKEGGQTVDGERVGAKHKTKQDPPDPEIETKKREKERLLKEIQDLEKDVVRCAEEINKSRDSPDIRLRPSERKDLL</sequence>
<feature type="compositionally biased region" description="Basic residues" evidence="1">
    <location>
        <begin position="57"/>
        <end position="75"/>
    </location>
</feature>
<reference evidence="2" key="1">
    <citation type="journal article" date="2020" name="Stud. Mycol.">
        <title>101 Dothideomycetes genomes: a test case for predicting lifestyles and emergence of pathogens.</title>
        <authorList>
            <person name="Haridas S."/>
            <person name="Albert R."/>
            <person name="Binder M."/>
            <person name="Bloem J."/>
            <person name="Labutti K."/>
            <person name="Salamov A."/>
            <person name="Andreopoulos B."/>
            <person name="Baker S."/>
            <person name="Barry K."/>
            <person name="Bills G."/>
            <person name="Bluhm B."/>
            <person name="Cannon C."/>
            <person name="Castanera R."/>
            <person name="Culley D."/>
            <person name="Daum C."/>
            <person name="Ezra D."/>
            <person name="Gonzalez J."/>
            <person name="Henrissat B."/>
            <person name="Kuo A."/>
            <person name="Liang C."/>
            <person name="Lipzen A."/>
            <person name="Lutzoni F."/>
            <person name="Magnuson J."/>
            <person name="Mondo S."/>
            <person name="Nolan M."/>
            <person name="Ohm R."/>
            <person name="Pangilinan J."/>
            <person name="Park H.-J."/>
            <person name="Ramirez L."/>
            <person name="Alfaro M."/>
            <person name="Sun H."/>
            <person name="Tritt A."/>
            <person name="Yoshinaga Y."/>
            <person name="Zwiers L.-H."/>
            <person name="Turgeon B."/>
            <person name="Goodwin S."/>
            <person name="Spatafora J."/>
            <person name="Crous P."/>
            <person name="Grigoriev I."/>
        </authorList>
    </citation>
    <scope>NUCLEOTIDE SEQUENCE</scope>
    <source>
        <strain evidence="2">CBS 123094</strain>
    </source>
</reference>
<dbReference type="EMBL" id="ML977558">
    <property type="protein sequence ID" value="KAF2006847.1"/>
    <property type="molecule type" value="Genomic_DNA"/>
</dbReference>
<evidence type="ECO:0000313" key="2">
    <source>
        <dbReference type="EMBL" id="KAF2006847.1"/>
    </source>
</evidence>
<dbReference type="OrthoDB" id="4160836at2759"/>